<organism evidence="2 3">
    <name type="scientific">Insect mesonivirus 1</name>
    <dbReference type="NCBI Taxonomy" id="2819081"/>
    <lineage>
        <taxon>Viruses</taxon>
        <taxon>Riboviria</taxon>
        <taxon>Orthornavirae</taxon>
        <taxon>Pisuviricota</taxon>
        <taxon>Pisoniviricetes</taxon>
        <taxon>Nidovirales</taxon>
        <taxon>Mesnidovirineae</taxon>
        <taxon>Mesoniviridae</taxon>
        <taxon>Menanivirinae</taxon>
        <taxon>Nasenivirus</taxon>
        <taxon>Insemevirus</taxon>
        <taxon>Nasenivirus tami</taxon>
        <taxon>Insemevirus tami</taxon>
    </lineage>
</organism>
<accession>A0AAE7JCD7</accession>
<proteinExistence type="predicted"/>
<reference evidence="2" key="1">
    <citation type="submission" date="2019-11" db="EMBL/GenBank/DDBJ databases">
        <title>Complexity of the virome associated to tospovirus-transmitting thrips species.</title>
        <authorList>
            <person name="Chiapello M."/>
            <person name="Bosco L."/>
            <person name="Ciuffo M."/>
            <person name="Ottati S."/>
            <person name="Vallino M."/>
            <person name="Salem N."/>
            <person name="Rosa C."/>
            <person name="Tavella L."/>
            <person name="Turina M."/>
        </authorList>
    </citation>
    <scope>NUCLEOTIDE SEQUENCE</scope>
    <source>
        <strain evidence="2">Ttameso1</strain>
    </source>
</reference>
<dbReference type="RefSeq" id="YP_010800376.1">
    <property type="nucleotide sequence ID" value="NC_076855.1"/>
</dbReference>
<sequence>MADVSRIAQLECEIKALKLSSKPKPSAKRARTKRSKSRPSSVSRKRSPSVTSTKSVGKTPVQFSVSRSDDKILSCIGPHPDASTRTKFRKIQKSGTTHWFSFRTPYVERCFCFHYRKVQVRSITEGTCRYTNAVTLDFQSSSIPSDWYKLENNKDVAETIRNLFSRAVEQYISNALAYESTAGIITNYHNDLAD</sequence>
<keyword evidence="3" id="KW-1185">Reference proteome</keyword>
<evidence type="ECO:0000313" key="2">
    <source>
        <dbReference type="EMBL" id="QNM37792.1"/>
    </source>
</evidence>
<evidence type="ECO:0000256" key="1">
    <source>
        <dbReference type="SAM" id="MobiDB-lite"/>
    </source>
</evidence>
<feature type="compositionally biased region" description="Basic residues" evidence="1">
    <location>
        <begin position="25"/>
        <end position="47"/>
    </location>
</feature>
<dbReference type="EMBL" id="MN714662">
    <property type="protein sequence ID" value="QNM37792.1"/>
    <property type="molecule type" value="Genomic_RNA"/>
</dbReference>
<protein>
    <submittedName>
        <fullName evidence="2">Uncharacterized protein</fullName>
    </submittedName>
</protein>
<name>A0AAE7JCD7_9NIDO</name>
<evidence type="ECO:0000313" key="3">
    <source>
        <dbReference type="Proteomes" id="UP000830391"/>
    </source>
</evidence>
<dbReference type="KEGG" id="vg:80538968"/>
<dbReference type="Proteomes" id="UP000830391">
    <property type="component" value="Segment"/>
</dbReference>
<dbReference type="GeneID" id="80538968"/>
<feature type="region of interest" description="Disordered" evidence="1">
    <location>
        <begin position="19"/>
        <end position="60"/>
    </location>
</feature>